<evidence type="ECO:0000313" key="2">
    <source>
        <dbReference type="EMBL" id="BCL28851.1"/>
    </source>
</evidence>
<gene>
    <name evidence="2" type="ORF">GCM10017557_37100</name>
</gene>
<feature type="region of interest" description="Disordered" evidence="1">
    <location>
        <begin position="100"/>
        <end position="203"/>
    </location>
</feature>
<keyword evidence="3" id="KW-1185">Reference proteome</keyword>
<dbReference type="KEGG" id="sgm:GCM10017557_37100"/>
<dbReference type="AlphaFoldDB" id="A0A7G1P2G3"/>
<dbReference type="RefSeq" id="WP_190851043.1">
    <property type="nucleotide sequence ID" value="NZ_AP023440.1"/>
</dbReference>
<protein>
    <submittedName>
        <fullName evidence="2">DNA-binding protein</fullName>
    </submittedName>
</protein>
<feature type="region of interest" description="Disordered" evidence="1">
    <location>
        <begin position="277"/>
        <end position="298"/>
    </location>
</feature>
<name>A0A7G1P2G3_9ACTN</name>
<proteinExistence type="predicted"/>
<evidence type="ECO:0000256" key="1">
    <source>
        <dbReference type="SAM" id="MobiDB-lite"/>
    </source>
</evidence>
<feature type="compositionally biased region" description="Low complexity" evidence="1">
    <location>
        <begin position="183"/>
        <end position="196"/>
    </location>
</feature>
<keyword evidence="2" id="KW-0238">DNA-binding</keyword>
<accession>A0A7G1P2G3</accession>
<dbReference type="Proteomes" id="UP000516444">
    <property type="component" value="Chromosome"/>
</dbReference>
<reference evidence="2 3" key="1">
    <citation type="journal article" date="2014" name="Int. J. Syst. Evol. Microbiol.">
        <title>Complete genome sequence of Corynebacterium casei LMG S-19264T (=DSM 44701T), isolated from a smear-ripened cheese.</title>
        <authorList>
            <consortium name="US DOE Joint Genome Institute (JGI-PGF)"/>
            <person name="Walter F."/>
            <person name="Albersmeier A."/>
            <person name="Kalinowski J."/>
            <person name="Ruckert C."/>
        </authorList>
    </citation>
    <scope>NUCLEOTIDE SEQUENCE [LARGE SCALE GENOMIC DNA]</scope>
    <source>
        <strain evidence="2 3">JCM 4677</strain>
    </source>
</reference>
<evidence type="ECO:0000313" key="3">
    <source>
        <dbReference type="Proteomes" id="UP000516444"/>
    </source>
</evidence>
<dbReference type="GO" id="GO:0003677">
    <property type="term" value="F:DNA binding"/>
    <property type="evidence" value="ECO:0007669"/>
    <property type="project" value="UniProtKB-KW"/>
</dbReference>
<sequence>MLRHVIAPVRRYTKASHDVVRHSRLNSDAKVLLLYVQGLPEATVPKPLSEHAARLGMRPRAYQKAKQLLVDCGYFHEWREQGARGRWVTEQLLANVTLTREEATWSREGGAGAAAPSERPPSERPPTVGGPGERSVGDSPQTEELGEEYFPHPPPEDRTADAEEAEAAEAAETAAGEDREPGSVSVSVSESVSEAASESESELSEAESVLLSLRHANRELLLGVREARLLAGAAAEWLRRGVSAADLRRALSTGLPPDGVHSAVGFLRHRLVQKLPAARRQAAPPPPPEQTASPVRRGLVTCPGPGAEHVFRPRGDEAHCLRCRTAAAFEATLQPLSGQGWTRVTGVCSQ</sequence>
<organism evidence="2 3">
    <name type="scientific">Streptomyces aurantiacus</name>
    <dbReference type="NCBI Taxonomy" id="47760"/>
    <lineage>
        <taxon>Bacteria</taxon>
        <taxon>Bacillati</taxon>
        <taxon>Actinomycetota</taxon>
        <taxon>Actinomycetes</taxon>
        <taxon>Kitasatosporales</taxon>
        <taxon>Streptomycetaceae</taxon>
        <taxon>Streptomyces</taxon>
        <taxon>Streptomyces aurantiacus group</taxon>
    </lineage>
</organism>
<dbReference type="EMBL" id="AP023440">
    <property type="protein sequence ID" value="BCL28851.1"/>
    <property type="molecule type" value="Genomic_DNA"/>
</dbReference>